<dbReference type="EMBL" id="LXQA010066397">
    <property type="protein sequence ID" value="MCI07716.1"/>
    <property type="molecule type" value="Genomic_DNA"/>
</dbReference>
<accession>A0A392P8Y1</accession>
<evidence type="ECO:0000313" key="1">
    <source>
        <dbReference type="EMBL" id="MCI07716.1"/>
    </source>
</evidence>
<proteinExistence type="predicted"/>
<dbReference type="Proteomes" id="UP000265520">
    <property type="component" value="Unassembled WGS sequence"/>
</dbReference>
<name>A0A392P8Y1_9FABA</name>
<organism evidence="1 2">
    <name type="scientific">Trifolium medium</name>
    <dbReference type="NCBI Taxonomy" id="97028"/>
    <lineage>
        <taxon>Eukaryota</taxon>
        <taxon>Viridiplantae</taxon>
        <taxon>Streptophyta</taxon>
        <taxon>Embryophyta</taxon>
        <taxon>Tracheophyta</taxon>
        <taxon>Spermatophyta</taxon>
        <taxon>Magnoliopsida</taxon>
        <taxon>eudicotyledons</taxon>
        <taxon>Gunneridae</taxon>
        <taxon>Pentapetalae</taxon>
        <taxon>rosids</taxon>
        <taxon>fabids</taxon>
        <taxon>Fabales</taxon>
        <taxon>Fabaceae</taxon>
        <taxon>Papilionoideae</taxon>
        <taxon>50 kb inversion clade</taxon>
        <taxon>NPAAA clade</taxon>
        <taxon>Hologalegina</taxon>
        <taxon>IRL clade</taxon>
        <taxon>Trifolieae</taxon>
        <taxon>Trifolium</taxon>
    </lineage>
</organism>
<keyword evidence="2" id="KW-1185">Reference proteome</keyword>
<feature type="non-terminal residue" evidence="1">
    <location>
        <position position="1"/>
    </location>
</feature>
<sequence length="64" mass="7178">TLLHFNHIGSISSPTQLDPELHPQHDKFIVAIQVMLSSILGSTMQVIETSSWPAMHSERRNIVT</sequence>
<reference evidence="1 2" key="1">
    <citation type="journal article" date="2018" name="Front. Plant Sci.">
        <title>Red Clover (Trifolium pratense) and Zigzag Clover (T. medium) - A Picture of Genomic Similarities and Differences.</title>
        <authorList>
            <person name="Dluhosova J."/>
            <person name="Istvanek J."/>
            <person name="Nedelnik J."/>
            <person name="Repkova J."/>
        </authorList>
    </citation>
    <scope>NUCLEOTIDE SEQUENCE [LARGE SCALE GENOMIC DNA]</scope>
    <source>
        <strain evidence="2">cv. 10/8</strain>
        <tissue evidence="1">Leaf</tissue>
    </source>
</reference>
<protein>
    <submittedName>
        <fullName evidence="1">Uncharacterized protein</fullName>
    </submittedName>
</protein>
<evidence type="ECO:0000313" key="2">
    <source>
        <dbReference type="Proteomes" id="UP000265520"/>
    </source>
</evidence>
<comment type="caution">
    <text evidence="1">The sequence shown here is derived from an EMBL/GenBank/DDBJ whole genome shotgun (WGS) entry which is preliminary data.</text>
</comment>
<dbReference type="AlphaFoldDB" id="A0A392P8Y1"/>